<feature type="signal peptide" evidence="2">
    <location>
        <begin position="1"/>
        <end position="22"/>
    </location>
</feature>
<dbReference type="PANTHER" id="PTHR30469:SF15">
    <property type="entry name" value="HLYD FAMILY OF SECRETION PROTEINS"/>
    <property type="match status" value="1"/>
</dbReference>
<dbReference type="Gene3D" id="2.40.50.100">
    <property type="match status" value="1"/>
</dbReference>
<accession>A0A1V2R7L9</accession>
<protein>
    <submittedName>
        <fullName evidence="4">Efflux transporter periplasmic adaptor subunit</fullName>
    </submittedName>
</protein>
<evidence type="ECO:0000256" key="2">
    <source>
        <dbReference type="SAM" id="SignalP"/>
    </source>
</evidence>
<reference evidence="5" key="1">
    <citation type="submission" date="2016-11" db="EMBL/GenBank/DDBJ databases">
        <authorList>
            <person name="Panda P."/>
            <person name="Visnovsky S."/>
            <person name="Pitman A."/>
        </authorList>
    </citation>
    <scope>NUCLEOTIDE SEQUENCE [LARGE SCALE GENOMIC DNA]</scope>
    <source>
        <strain evidence="5">ICMP 9972</strain>
    </source>
</reference>
<feature type="chain" id="PRO_5010744075" evidence="2">
    <location>
        <begin position="23"/>
        <end position="262"/>
    </location>
</feature>
<dbReference type="GO" id="GO:1990281">
    <property type="term" value="C:efflux pump complex"/>
    <property type="evidence" value="ECO:0007669"/>
    <property type="project" value="TreeGrafter"/>
</dbReference>
<dbReference type="EMBL" id="MPUJ01000003">
    <property type="protein sequence ID" value="ONK08176.1"/>
    <property type="molecule type" value="Genomic_DNA"/>
</dbReference>
<dbReference type="Gene3D" id="2.40.30.170">
    <property type="match status" value="1"/>
</dbReference>
<dbReference type="Gene3D" id="1.10.287.470">
    <property type="entry name" value="Helix hairpin bin"/>
    <property type="match status" value="1"/>
</dbReference>
<dbReference type="InterPro" id="IPR006143">
    <property type="entry name" value="RND_pump_MFP"/>
</dbReference>
<dbReference type="Pfam" id="PF25917">
    <property type="entry name" value="BSH_RND"/>
    <property type="match status" value="1"/>
</dbReference>
<comment type="caution">
    <text evidence="4">The sequence shown here is derived from an EMBL/GenBank/DDBJ whole genome shotgun (WGS) entry which is preliminary data.</text>
</comment>
<feature type="domain" description="Multidrug resistance protein MdtA-like barrel-sandwich hybrid" evidence="3">
    <location>
        <begin position="55"/>
        <end position="174"/>
    </location>
</feature>
<dbReference type="GO" id="GO:0015562">
    <property type="term" value="F:efflux transmembrane transporter activity"/>
    <property type="evidence" value="ECO:0007669"/>
    <property type="project" value="TreeGrafter"/>
</dbReference>
<dbReference type="PANTHER" id="PTHR30469">
    <property type="entry name" value="MULTIDRUG RESISTANCE PROTEIN MDTA"/>
    <property type="match status" value="1"/>
</dbReference>
<proteinExistence type="inferred from homology"/>
<dbReference type="SUPFAM" id="SSF111369">
    <property type="entry name" value="HlyD-like secretion proteins"/>
    <property type="match status" value="1"/>
</dbReference>
<evidence type="ECO:0000313" key="5">
    <source>
        <dbReference type="Proteomes" id="UP000189286"/>
    </source>
</evidence>
<dbReference type="InterPro" id="IPR058625">
    <property type="entry name" value="MdtA-like_BSH"/>
</dbReference>
<dbReference type="AlphaFoldDB" id="A0A1V2R7L9"/>
<evidence type="ECO:0000313" key="4">
    <source>
        <dbReference type="EMBL" id="ONK08176.1"/>
    </source>
</evidence>
<dbReference type="Proteomes" id="UP000189286">
    <property type="component" value="Unassembled WGS sequence"/>
</dbReference>
<sequence>MFGYRCTLGLFFLGSLFQIAQANVTDPLLLPPVNDGAAITRTDNQARGILVPVDQATLSSDLPGRIVEMPFKEGETFKKGDVLVRFDCAIYQAQLSASQAAARAAEAELSQNQQLAQLKSVGKHAVALSAAHLAQAQAESQVYQIQVNRCRINAPFDGQVVKRRAQTFESVAQGAPVLDVVNNRRLEINLLVSSRLLSVLKTGLPFTFTPDETGKALQATVTRLGARIDESSQTIGLTGTLAHPDQSLIAGMSGTAQFPEAK</sequence>
<evidence type="ECO:0000259" key="3">
    <source>
        <dbReference type="Pfam" id="PF25917"/>
    </source>
</evidence>
<comment type="similarity">
    <text evidence="1">Belongs to the membrane fusion protein (MFP) (TC 8.A.1) family.</text>
</comment>
<name>A0A1V2R7L9_9GAMM</name>
<evidence type="ECO:0000256" key="1">
    <source>
        <dbReference type="ARBA" id="ARBA00009477"/>
    </source>
</evidence>
<gene>
    <name evidence="4" type="ORF">BSK71_05475</name>
</gene>
<keyword evidence="2" id="KW-0732">Signal</keyword>
<dbReference type="NCBIfam" id="TIGR01730">
    <property type="entry name" value="RND_mfp"/>
    <property type="match status" value="1"/>
</dbReference>
<organism evidence="4 5">
    <name type="scientific">Pectobacterium actinidiae</name>
    <dbReference type="NCBI Taxonomy" id="1507808"/>
    <lineage>
        <taxon>Bacteria</taxon>
        <taxon>Pseudomonadati</taxon>
        <taxon>Pseudomonadota</taxon>
        <taxon>Gammaproteobacteria</taxon>
        <taxon>Enterobacterales</taxon>
        <taxon>Pectobacteriaceae</taxon>
        <taxon>Pectobacterium</taxon>
    </lineage>
</organism>